<dbReference type="EMBL" id="JARKIB010000195">
    <property type="protein sequence ID" value="KAJ7725328.1"/>
    <property type="molecule type" value="Genomic_DNA"/>
</dbReference>
<dbReference type="PANTHER" id="PTHR38248:SF2">
    <property type="entry name" value="FUNK1 11"/>
    <property type="match status" value="1"/>
</dbReference>
<keyword evidence="4" id="KW-1185">Reference proteome</keyword>
<dbReference type="PANTHER" id="PTHR38248">
    <property type="entry name" value="FUNK1 6"/>
    <property type="match status" value="1"/>
</dbReference>
<dbReference type="SUPFAM" id="SSF56112">
    <property type="entry name" value="Protein kinase-like (PK-like)"/>
    <property type="match status" value="1"/>
</dbReference>
<evidence type="ECO:0000259" key="2">
    <source>
        <dbReference type="PROSITE" id="PS50011"/>
    </source>
</evidence>
<reference evidence="3" key="1">
    <citation type="submission" date="2023-03" db="EMBL/GenBank/DDBJ databases">
        <title>Massive genome expansion in bonnet fungi (Mycena s.s.) driven by repeated elements and novel gene families across ecological guilds.</title>
        <authorList>
            <consortium name="Lawrence Berkeley National Laboratory"/>
            <person name="Harder C.B."/>
            <person name="Miyauchi S."/>
            <person name="Viragh M."/>
            <person name="Kuo A."/>
            <person name="Thoen E."/>
            <person name="Andreopoulos B."/>
            <person name="Lu D."/>
            <person name="Skrede I."/>
            <person name="Drula E."/>
            <person name="Henrissat B."/>
            <person name="Morin E."/>
            <person name="Kohler A."/>
            <person name="Barry K."/>
            <person name="LaButti K."/>
            <person name="Morin E."/>
            <person name="Salamov A."/>
            <person name="Lipzen A."/>
            <person name="Mereny Z."/>
            <person name="Hegedus B."/>
            <person name="Baldrian P."/>
            <person name="Stursova M."/>
            <person name="Weitz H."/>
            <person name="Taylor A."/>
            <person name="Grigoriev I.V."/>
            <person name="Nagy L.G."/>
            <person name="Martin F."/>
            <person name="Kauserud H."/>
        </authorList>
    </citation>
    <scope>NUCLEOTIDE SEQUENCE</scope>
    <source>
        <strain evidence="3">CBHHK182m</strain>
    </source>
</reference>
<accession>A0AAD7HPF7</accession>
<name>A0AAD7HPF7_9AGAR</name>
<feature type="region of interest" description="Disordered" evidence="1">
    <location>
        <begin position="1"/>
        <end position="55"/>
    </location>
</feature>
<dbReference type="Gene3D" id="1.10.510.10">
    <property type="entry name" value="Transferase(Phosphotransferase) domain 1"/>
    <property type="match status" value="1"/>
</dbReference>
<dbReference type="GO" id="GO:0005524">
    <property type="term" value="F:ATP binding"/>
    <property type="evidence" value="ECO:0007669"/>
    <property type="project" value="InterPro"/>
</dbReference>
<dbReference type="InterPro" id="IPR040976">
    <property type="entry name" value="Pkinase_fungal"/>
</dbReference>
<feature type="region of interest" description="Disordered" evidence="1">
    <location>
        <begin position="692"/>
        <end position="755"/>
    </location>
</feature>
<sequence length="755" mass="84435">MTSSLSPASGTAQQLPPAAGSDDFSLSSTPRKAKASGPSAHAITNNSEDRRADAPRANRAWDKTLHENFCGIVSIEDFFTKYMQDTVPPSEIDTDMTECDAALEKAKVAAEKAWRSGKENDMAPAFIEYLEEIVGQLEENRQPFIADTHNTAFQSLDAGDHYTKPDITCSRPGTTTAPKAWADAGTVIELKHKTDIFKGGKINDSLESRHALVQLAKSARSLLMALNACHVFVLSVFGNAMARIFRFDHSGFRATTAFHWTIDKTVFPRFLSRLYPSNVPIGRMHGHDDTISVPTEEEKKEMYKITRKHDYYRRLFKSQESATKESLWVAAVRFRDDNGERVPEPVRCFTIGPALWISDGLFSRATQVYRVILKEDLHMSLPPVYALKDSWRQACRRPESDFYDIIESDKIDSIAAKCHGYLDLSLGSIPTSNPSLHQTSSTPTQDQNLERCHTRCLLTPVGTPLKTFTSTKMLAIALRDAVAQHQAAYEAGVLHRDLSEGNLLFGEGGDEDPQGFLFDYDYAALTDRGFMKWLSSAGKTSPDDVEDVEKTLKDMTGTLPFMAIEVIDNPAVPHGPHHDLESVYWLLFWMILRHVPHTHGKKTLACSHVFDASGSDMKLAQLVKLTPVDQVHPLFRLCEGLRKLVLAQYPPEDDENPPERTLLTHNAVLTVFERSLQTEGWPLADGALDFVLPSQNSEKNPDRNEEDEHVPSQSLKRLHDSGSDSEEELQQENIDDGMLLPSGMQLRTRKRAKKA</sequence>
<dbReference type="GO" id="GO:0004672">
    <property type="term" value="F:protein kinase activity"/>
    <property type="evidence" value="ECO:0007669"/>
    <property type="project" value="InterPro"/>
</dbReference>
<evidence type="ECO:0000313" key="3">
    <source>
        <dbReference type="EMBL" id="KAJ7725328.1"/>
    </source>
</evidence>
<proteinExistence type="predicted"/>
<feature type="compositionally biased region" description="Acidic residues" evidence="1">
    <location>
        <begin position="723"/>
        <end position="735"/>
    </location>
</feature>
<evidence type="ECO:0000256" key="1">
    <source>
        <dbReference type="SAM" id="MobiDB-lite"/>
    </source>
</evidence>
<dbReference type="Proteomes" id="UP001215598">
    <property type="component" value="Unassembled WGS sequence"/>
</dbReference>
<comment type="caution">
    <text evidence="3">The sequence shown here is derived from an EMBL/GenBank/DDBJ whole genome shotgun (WGS) entry which is preliminary data.</text>
</comment>
<dbReference type="InterPro" id="IPR000719">
    <property type="entry name" value="Prot_kinase_dom"/>
</dbReference>
<protein>
    <recommendedName>
        <fullName evidence="2">Protein kinase domain-containing protein</fullName>
    </recommendedName>
</protein>
<dbReference type="PROSITE" id="PS50011">
    <property type="entry name" value="PROTEIN_KINASE_DOM"/>
    <property type="match status" value="1"/>
</dbReference>
<dbReference type="AlphaFoldDB" id="A0AAD7HPF7"/>
<dbReference type="InterPro" id="IPR011009">
    <property type="entry name" value="Kinase-like_dom_sf"/>
</dbReference>
<feature type="compositionally biased region" description="Polar residues" evidence="1">
    <location>
        <begin position="1"/>
        <end position="14"/>
    </location>
</feature>
<organism evidence="3 4">
    <name type="scientific">Mycena metata</name>
    <dbReference type="NCBI Taxonomy" id="1033252"/>
    <lineage>
        <taxon>Eukaryota</taxon>
        <taxon>Fungi</taxon>
        <taxon>Dikarya</taxon>
        <taxon>Basidiomycota</taxon>
        <taxon>Agaricomycotina</taxon>
        <taxon>Agaricomycetes</taxon>
        <taxon>Agaricomycetidae</taxon>
        <taxon>Agaricales</taxon>
        <taxon>Marasmiineae</taxon>
        <taxon>Mycenaceae</taxon>
        <taxon>Mycena</taxon>
    </lineage>
</organism>
<dbReference type="Pfam" id="PF17667">
    <property type="entry name" value="Pkinase_fungal"/>
    <property type="match status" value="1"/>
</dbReference>
<feature type="domain" description="Protein kinase" evidence="2">
    <location>
        <begin position="351"/>
        <end position="668"/>
    </location>
</feature>
<gene>
    <name evidence="3" type="ORF">B0H16DRAFT_1384336</name>
</gene>
<evidence type="ECO:0000313" key="4">
    <source>
        <dbReference type="Proteomes" id="UP001215598"/>
    </source>
</evidence>